<keyword evidence="2 7" id="KW-0812">Transmembrane</keyword>
<organism evidence="8 9">
    <name type="scientific">Canna indica</name>
    <name type="common">Indian-shot</name>
    <dbReference type="NCBI Taxonomy" id="4628"/>
    <lineage>
        <taxon>Eukaryota</taxon>
        <taxon>Viridiplantae</taxon>
        <taxon>Streptophyta</taxon>
        <taxon>Embryophyta</taxon>
        <taxon>Tracheophyta</taxon>
        <taxon>Spermatophyta</taxon>
        <taxon>Magnoliopsida</taxon>
        <taxon>Liliopsida</taxon>
        <taxon>Zingiberales</taxon>
        <taxon>Cannaceae</taxon>
        <taxon>Canna</taxon>
    </lineage>
</organism>
<evidence type="ECO:0000256" key="4">
    <source>
        <dbReference type="ARBA" id="ARBA00023128"/>
    </source>
</evidence>
<comment type="subcellular location">
    <subcellularLocation>
        <location evidence="1">Mitochondrion membrane</location>
        <topology evidence="1">Multi-pass membrane protein</topology>
    </subcellularLocation>
</comment>
<evidence type="ECO:0000313" key="8">
    <source>
        <dbReference type="EMBL" id="WOK96792.1"/>
    </source>
</evidence>
<keyword evidence="4" id="KW-0496">Mitochondrion</keyword>
<proteinExistence type="predicted"/>
<evidence type="ECO:0000256" key="2">
    <source>
        <dbReference type="ARBA" id="ARBA00022692"/>
    </source>
</evidence>
<evidence type="ECO:0000313" key="9">
    <source>
        <dbReference type="Proteomes" id="UP001327560"/>
    </source>
</evidence>
<gene>
    <name evidence="8" type="ORF">Cni_G05500</name>
</gene>
<feature type="transmembrane region" description="Helical" evidence="7">
    <location>
        <begin position="301"/>
        <end position="321"/>
    </location>
</feature>
<sequence length="603" mass="68899">MASSPEESAVSAPPIARTAGDSGSVVARYSNRIWRTLQGFIPSSLHAKISRLYWRPSPAHCQNMRKPCLPLPLHSNATQSLIAARASRASVILEDIMKYTTCILHTIEKSLRFWQSRAEGTNAQKIYFMIFERGPRAFVGGTYEVLSKFHKGGHPFRHLSHAASNMISINIAILSILRQFLANFLAEVYLEVDKYGGKLIEDGDKSLPSVFITINNLFLNLEASIVHSHEMCKGEMLASVLKKSSLEFHFERIPHVDLENSQWTDTEIRDATDMIYQNLQRLGSYVVNILSTCRKPTRLTIYWLQYTCGAVGISLCSIWLLRHSSLMGSNDINNWIREAKESSAGFLKDHVEQPLIAIRDELFETFRRRHKGVMATEEVQLTAESLHRMLLAFCEQTKGQKLPANIPDQEMLEIVMSRYEKEVMHPLQNLFSGELARAMLIQIQKLKLDLETAMLELDQILKANEINFAILAALPAFFLSLLLLMFVRAWLKQDRGAEGRGRVARRQRRLLVVEVEKRLVEFQACKDQGKEEDARYMYGLMLYTLDRLYKAVEKHAKETGEWLSVRQDIVDLAKPDLRTTYKLVVASRMGQMYDCLLPSSKRQ</sequence>
<evidence type="ECO:0000256" key="5">
    <source>
        <dbReference type="ARBA" id="ARBA00023136"/>
    </source>
</evidence>
<dbReference type="EMBL" id="CP136891">
    <property type="protein sequence ID" value="WOK96792.1"/>
    <property type="molecule type" value="Genomic_DNA"/>
</dbReference>
<dbReference type="PANTHER" id="PTHR28234:SF1">
    <property type="entry name" value="NUCLEAR CONTROL OF ATPASE PROTEIN 2"/>
    <property type="match status" value="1"/>
</dbReference>
<evidence type="ECO:0000256" key="6">
    <source>
        <dbReference type="SAM" id="MobiDB-lite"/>
    </source>
</evidence>
<feature type="compositionally biased region" description="Low complexity" evidence="6">
    <location>
        <begin position="1"/>
        <end position="16"/>
    </location>
</feature>
<reference evidence="8 9" key="1">
    <citation type="submission" date="2023-10" db="EMBL/GenBank/DDBJ databases">
        <title>Chromosome-scale genome assembly provides insights into flower coloration mechanisms of Canna indica.</title>
        <authorList>
            <person name="Li C."/>
        </authorList>
    </citation>
    <scope>NUCLEOTIDE SEQUENCE [LARGE SCALE GENOMIC DNA]</scope>
    <source>
        <tissue evidence="8">Flower</tissue>
    </source>
</reference>
<keyword evidence="9" id="KW-1185">Reference proteome</keyword>
<dbReference type="PANTHER" id="PTHR28234">
    <property type="entry name" value="NUCLEAR CONTROL OF ATPASE PROTEIN 2"/>
    <property type="match status" value="1"/>
</dbReference>
<evidence type="ECO:0000256" key="3">
    <source>
        <dbReference type="ARBA" id="ARBA00022989"/>
    </source>
</evidence>
<name>A0AAQ3JVA5_9LILI</name>
<keyword evidence="3 7" id="KW-1133">Transmembrane helix</keyword>
<accession>A0AAQ3JVA5</accession>
<evidence type="ECO:0000256" key="7">
    <source>
        <dbReference type="SAM" id="Phobius"/>
    </source>
</evidence>
<dbReference type="InterPro" id="IPR013946">
    <property type="entry name" value="NCA2-like"/>
</dbReference>
<dbReference type="AlphaFoldDB" id="A0AAQ3JVA5"/>
<feature type="transmembrane region" description="Helical" evidence="7">
    <location>
        <begin position="468"/>
        <end position="491"/>
    </location>
</feature>
<keyword evidence="5 7" id="KW-0472">Membrane</keyword>
<protein>
    <submittedName>
        <fullName evidence="8">Protein DGS1, mitochondrial isoform X1</fullName>
    </submittedName>
</protein>
<dbReference type="Proteomes" id="UP001327560">
    <property type="component" value="Chromosome 2"/>
</dbReference>
<evidence type="ECO:0000256" key="1">
    <source>
        <dbReference type="ARBA" id="ARBA00004225"/>
    </source>
</evidence>
<feature type="region of interest" description="Disordered" evidence="6">
    <location>
        <begin position="1"/>
        <end position="20"/>
    </location>
</feature>
<dbReference type="Pfam" id="PF08637">
    <property type="entry name" value="NCA2"/>
    <property type="match status" value="1"/>
</dbReference>
<dbReference type="GO" id="GO:0005741">
    <property type="term" value="C:mitochondrial outer membrane"/>
    <property type="evidence" value="ECO:0007669"/>
    <property type="project" value="TreeGrafter"/>
</dbReference>